<dbReference type="Proteomes" id="UP000255326">
    <property type="component" value="Unassembled WGS sequence"/>
</dbReference>
<feature type="domain" description="SPOR" evidence="2">
    <location>
        <begin position="155"/>
        <end position="231"/>
    </location>
</feature>
<feature type="transmembrane region" description="Helical" evidence="1">
    <location>
        <begin position="94"/>
        <end position="116"/>
    </location>
</feature>
<dbReference type="InterPro" id="IPR007730">
    <property type="entry name" value="SPOR-like_dom"/>
</dbReference>
<dbReference type="InterPro" id="IPR036680">
    <property type="entry name" value="SPOR-like_sf"/>
</dbReference>
<keyword evidence="1" id="KW-0812">Transmembrane</keyword>
<proteinExistence type="predicted"/>
<dbReference type="GO" id="GO:0042834">
    <property type="term" value="F:peptidoglycan binding"/>
    <property type="evidence" value="ECO:0007669"/>
    <property type="project" value="InterPro"/>
</dbReference>
<comment type="caution">
    <text evidence="3">The sequence shown here is derived from an EMBL/GenBank/DDBJ whole genome shotgun (WGS) entry which is preliminary data.</text>
</comment>
<dbReference type="OrthoDB" id="2967208at2"/>
<dbReference type="Pfam" id="PF05036">
    <property type="entry name" value="SPOR"/>
    <property type="match status" value="1"/>
</dbReference>
<dbReference type="EMBL" id="QQAY01000003">
    <property type="protein sequence ID" value="RDI44152.1"/>
    <property type="molecule type" value="Genomic_DNA"/>
</dbReference>
<dbReference type="AlphaFoldDB" id="A0A370GK49"/>
<evidence type="ECO:0000313" key="4">
    <source>
        <dbReference type="Proteomes" id="UP000255326"/>
    </source>
</evidence>
<name>A0A370GK49_9BACI</name>
<dbReference type="SUPFAM" id="SSF110997">
    <property type="entry name" value="Sporulation related repeat"/>
    <property type="match status" value="1"/>
</dbReference>
<keyword evidence="1" id="KW-0472">Membrane</keyword>
<evidence type="ECO:0000256" key="1">
    <source>
        <dbReference type="SAM" id="Phobius"/>
    </source>
</evidence>
<accession>A0A370GK49</accession>
<dbReference type="RefSeq" id="WP_158538350.1">
    <property type="nucleotide sequence ID" value="NZ_QQAY01000003.1"/>
</dbReference>
<dbReference type="Gene3D" id="3.30.70.1070">
    <property type="entry name" value="Sporulation related repeat"/>
    <property type="match status" value="1"/>
</dbReference>
<dbReference type="PROSITE" id="PS51724">
    <property type="entry name" value="SPOR"/>
    <property type="match status" value="1"/>
</dbReference>
<evidence type="ECO:0000259" key="2">
    <source>
        <dbReference type="PROSITE" id="PS51724"/>
    </source>
</evidence>
<sequence>MDKPGKNEASIRIKINGEEKEFEENLVVHDWKDTKKETAAGSEALEEDESFDWVLPDPGQDQGELKEFKQISYVPAISKKSWVQPKGPKRKGGLSNLVFSIATAVIIGLILGYAMLHLFTSKSEPAVSLGLEENHEAGAGGSDAKSGGEATALTLNSFNVPVIQAGIFTSEEAAKTTAAEIAAKGFPASVAKQGEQYYLYSGTAGTVEEAKVQAQKMKDQQIDVFAKTISAGDIKVDGVSGKEAAFLNDAAPLFLLLSETSGSLLSGNGAQLDADVPDKIKSMEQIGDFSNKEINELKKDLIQGYSGIETFKKSGNEKDLIDAQQALLDFLSTYLSLKD</sequence>
<keyword evidence="4" id="KW-1185">Reference proteome</keyword>
<gene>
    <name evidence="3" type="ORF">DFR59_103218</name>
</gene>
<evidence type="ECO:0000313" key="3">
    <source>
        <dbReference type="EMBL" id="RDI44152.1"/>
    </source>
</evidence>
<protein>
    <submittedName>
        <fullName evidence="3">Stage II sporulation protein B</fullName>
    </submittedName>
</protein>
<keyword evidence="1" id="KW-1133">Transmembrane helix</keyword>
<organism evidence="3 4">
    <name type="scientific">Falsibacillus pallidus</name>
    <dbReference type="NCBI Taxonomy" id="493781"/>
    <lineage>
        <taxon>Bacteria</taxon>
        <taxon>Bacillati</taxon>
        <taxon>Bacillota</taxon>
        <taxon>Bacilli</taxon>
        <taxon>Bacillales</taxon>
        <taxon>Bacillaceae</taxon>
        <taxon>Falsibacillus</taxon>
    </lineage>
</organism>
<reference evidence="3 4" key="1">
    <citation type="submission" date="2018-07" db="EMBL/GenBank/DDBJ databases">
        <title>Genomic Encyclopedia of Type Strains, Phase IV (KMG-IV): sequencing the most valuable type-strain genomes for metagenomic binning, comparative biology and taxonomic classification.</title>
        <authorList>
            <person name="Goeker M."/>
        </authorList>
    </citation>
    <scope>NUCLEOTIDE SEQUENCE [LARGE SCALE GENOMIC DNA]</scope>
    <source>
        <strain evidence="3 4">DSM 25281</strain>
    </source>
</reference>